<sequence>MERSDYLDNAKAILITIVVFGHLIESALSNPTTLALYKTIYAFHMPAFVLLAGYLSRSSTFGLKWASELLSIALVLVVAQGLYATRDAMSGNFLGLDYYLHHPRWVLWYLASLLAWKASLPLLRYGYVSVLLAVAISIVAGWVHYDPMLYSWQRTATFLRRWICYSRKKNICAQHKSTPLHGNRNFCVSVCLLHEPRQSR</sequence>
<protein>
    <recommendedName>
        <fullName evidence="2">Acyltransferase 3 domain-containing protein</fullName>
    </recommendedName>
</protein>
<dbReference type="RefSeq" id="WP_091520599.1">
    <property type="nucleotide sequence ID" value="NZ_FORF01000007.1"/>
</dbReference>
<evidence type="ECO:0000313" key="3">
    <source>
        <dbReference type="EMBL" id="SFI86343.1"/>
    </source>
</evidence>
<evidence type="ECO:0000313" key="4">
    <source>
        <dbReference type="Proteomes" id="UP000242763"/>
    </source>
</evidence>
<dbReference type="InterPro" id="IPR002656">
    <property type="entry name" value="Acyl_transf_3_dom"/>
</dbReference>
<keyword evidence="4" id="KW-1185">Reference proteome</keyword>
<dbReference type="EMBL" id="FORF01000007">
    <property type="protein sequence ID" value="SFI86343.1"/>
    <property type="molecule type" value="Genomic_DNA"/>
</dbReference>
<dbReference type="Proteomes" id="UP000242763">
    <property type="component" value="Unassembled WGS sequence"/>
</dbReference>
<dbReference type="Pfam" id="PF01757">
    <property type="entry name" value="Acyl_transf_3"/>
    <property type="match status" value="1"/>
</dbReference>
<proteinExistence type="predicted"/>
<feature type="transmembrane region" description="Helical" evidence="1">
    <location>
        <begin position="12"/>
        <end position="29"/>
    </location>
</feature>
<dbReference type="PANTHER" id="PTHR37312:SF1">
    <property type="entry name" value="MEMBRANE-BOUND ACYLTRANSFERASE YKRP-RELATED"/>
    <property type="match status" value="1"/>
</dbReference>
<gene>
    <name evidence="3" type="ORF">SAMN03080618_01560</name>
</gene>
<evidence type="ECO:0000256" key="1">
    <source>
        <dbReference type="SAM" id="Phobius"/>
    </source>
</evidence>
<dbReference type="AlphaFoldDB" id="A0A1I3LNR4"/>
<dbReference type="InterPro" id="IPR052734">
    <property type="entry name" value="Nod_factor_acetyltransferase"/>
</dbReference>
<feature type="domain" description="Acyltransferase 3" evidence="2">
    <location>
        <begin position="5"/>
        <end position="153"/>
    </location>
</feature>
<feature type="transmembrane region" description="Helical" evidence="1">
    <location>
        <begin position="127"/>
        <end position="145"/>
    </location>
</feature>
<dbReference type="GO" id="GO:0016747">
    <property type="term" value="F:acyltransferase activity, transferring groups other than amino-acyl groups"/>
    <property type="evidence" value="ECO:0007669"/>
    <property type="project" value="InterPro"/>
</dbReference>
<keyword evidence="1" id="KW-1133">Transmembrane helix</keyword>
<organism evidence="3 4">
    <name type="scientific">Aquamicrobium aerolatum DSM 21857</name>
    <dbReference type="NCBI Taxonomy" id="1121003"/>
    <lineage>
        <taxon>Bacteria</taxon>
        <taxon>Pseudomonadati</taxon>
        <taxon>Pseudomonadota</taxon>
        <taxon>Alphaproteobacteria</taxon>
        <taxon>Hyphomicrobiales</taxon>
        <taxon>Phyllobacteriaceae</taxon>
        <taxon>Aerobium</taxon>
    </lineage>
</organism>
<dbReference type="PANTHER" id="PTHR37312">
    <property type="entry name" value="MEMBRANE-BOUND ACYLTRANSFERASE YKRP-RELATED"/>
    <property type="match status" value="1"/>
</dbReference>
<reference evidence="4" key="1">
    <citation type="submission" date="2016-10" db="EMBL/GenBank/DDBJ databases">
        <authorList>
            <person name="Varghese N."/>
            <person name="Submissions S."/>
        </authorList>
    </citation>
    <scope>NUCLEOTIDE SEQUENCE [LARGE SCALE GENOMIC DNA]</scope>
    <source>
        <strain evidence="4">DSM 21857</strain>
    </source>
</reference>
<evidence type="ECO:0000259" key="2">
    <source>
        <dbReference type="Pfam" id="PF01757"/>
    </source>
</evidence>
<feature type="transmembrane region" description="Helical" evidence="1">
    <location>
        <begin position="67"/>
        <end position="85"/>
    </location>
</feature>
<feature type="transmembrane region" description="Helical" evidence="1">
    <location>
        <begin position="35"/>
        <end position="55"/>
    </location>
</feature>
<accession>A0A1I3LNR4</accession>
<keyword evidence="1" id="KW-0472">Membrane</keyword>
<name>A0A1I3LNR4_9HYPH</name>
<dbReference type="STRING" id="1121003.SAMN03080618_01560"/>
<keyword evidence="1" id="KW-0812">Transmembrane</keyword>